<keyword evidence="7" id="KW-0325">Glycoprotein</keyword>
<dbReference type="FunFam" id="1.20.1250.20:FF:001511">
    <property type="entry name" value="Solute carrier family 2, facilitated glucose transporter member 5"/>
    <property type="match status" value="1"/>
</dbReference>
<dbReference type="InterPro" id="IPR005828">
    <property type="entry name" value="MFS_sugar_transport-like"/>
</dbReference>
<dbReference type="PROSITE" id="PS00216">
    <property type="entry name" value="SUGAR_TRANSPORT_1"/>
    <property type="match status" value="1"/>
</dbReference>
<dbReference type="GO" id="GO:0005886">
    <property type="term" value="C:plasma membrane"/>
    <property type="evidence" value="ECO:0007669"/>
    <property type="project" value="UniProtKB-SubCell"/>
</dbReference>
<evidence type="ECO:0000256" key="7">
    <source>
        <dbReference type="ARBA" id="ARBA00023180"/>
    </source>
</evidence>
<dbReference type="PANTHER" id="PTHR23503:SF127">
    <property type="entry name" value="FI08437P-RELATED"/>
    <property type="match status" value="1"/>
</dbReference>
<feature type="transmembrane region" description="Helical" evidence="9">
    <location>
        <begin position="319"/>
        <end position="342"/>
    </location>
</feature>
<proteinExistence type="inferred from homology"/>
<evidence type="ECO:0000256" key="6">
    <source>
        <dbReference type="ARBA" id="ARBA00023136"/>
    </source>
</evidence>
<feature type="domain" description="Major facilitator superfamily (MFS) profile" evidence="10">
    <location>
        <begin position="62"/>
        <end position="507"/>
    </location>
</feature>
<feature type="transmembrane region" description="Helical" evidence="9">
    <location>
        <begin position="453"/>
        <end position="473"/>
    </location>
</feature>
<feature type="transmembrane region" description="Helical" evidence="9">
    <location>
        <begin position="202"/>
        <end position="221"/>
    </location>
</feature>
<dbReference type="InterPro" id="IPR036259">
    <property type="entry name" value="MFS_trans_sf"/>
</dbReference>
<keyword evidence="3" id="KW-1003">Cell membrane</keyword>
<evidence type="ECO:0000259" key="10">
    <source>
        <dbReference type="PROSITE" id="PS50850"/>
    </source>
</evidence>
<feature type="transmembrane region" description="Helical" evidence="9">
    <location>
        <begin position="362"/>
        <end position="379"/>
    </location>
</feature>
<dbReference type="AlphaFoldDB" id="A0ABD2CLR1"/>
<protein>
    <recommendedName>
        <fullName evidence="10">Major facilitator superfamily (MFS) profile domain-containing protein</fullName>
    </recommendedName>
</protein>
<dbReference type="InterPro" id="IPR005829">
    <property type="entry name" value="Sugar_transporter_CS"/>
</dbReference>
<dbReference type="Proteomes" id="UP001607303">
    <property type="component" value="Unassembled WGS sequence"/>
</dbReference>
<feature type="transmembrane region" description="Helical" evidence="9">
    <location>
        <begin position="386"/>
        <end position="409"/>
    </location>
</feature>
<keyword evidence="5 9" id="KW-1133">Transmembrane helix</keyword>
<organism evidence="11 12">
    <name type="scientific">Vespula maculifrons</name>
    <name type="common">Eastern yellow jacket</name>
    <name type="synonym">Wasp</name>
    <dbReference type="NCBI Taxonomy" id="7453"/>
    <lineage>
        <taxon>Eukaryota</taxon>
        <taxon>Metazoa</taxon>
        <taxon>Ecdysozoa</taxon>
        <taxon>Arthropoda</taxon>
        <taxon>Hexapoda</taxon>
        <taxon>Insecta</taxon>
        <taxon>Pterygota</taxon>
        <taxon>Neoptera</taxon>
        <taxon>Endopterygota</taxon>
        <taxon>Hymenoptera</taxon>
        <taxon>Apocrita</taxon>
        <taxon>Aculeata</taxon>
        <taxon>Vespoidea</taxon>
        <taxon>Vespidae</taxon>
        <taxon>Vespinae</taxon>
        <taxon>Vespula</taxon>
    </lineage>
</organism>
<feature type="transmembrane region" description="Helical" evidence="9">
    <location>
        <begin position="485"/>
        <end position="503"/>
    </location>
</feature>
<dbReference type="InterPro" id="IPR020846">
    <property type="entry name" value="MFS_dom"/>
</dbReference>
<evidence type="ECO:0000256" key="1">
    <source>
        <dbReference type="ARBA" id="ARBA00004651"/>
    </source>
</evidence>
<dbReference type="NCBIfam" id="TIGR00879">
    <property type="entry name" value="SP"/>
    <property type="match status" value="1"/>
</dbReference>
<evidence type="ECO:0000313" key="11">
    <source>
        <dbReference type="EMBL" id="KAL2745936.1"/>
    </source>
</evidence>
<evidence type="ECO:0000256" key="3">
    <source>
        <dbReference type="ARBA" id="ARBA00022475"/>
    </source>
</evidence>
<comment type="caution">
    <text evidence="11">The sequence shown here is derived from an EMBL/GenBank/DDBJ whole genome shotgun (WGS) entry which is preliminary data.</text>
</comment>
<reference evidence="11 12" key="1">
    <citation type="journal article" date="2024" name="Ann. Entomol. Soc. Am.">
        <title>Genomic analyses of the southern and eastern yellowjacket wasps (Hymenoptera: Vespidae) reveal evolutionary signatures of social life.</title>
        <authorList>
            <person name="Catto M.A."/>
            <person name="Caine P.B."/>
            <person name="Orr S.E."/>
            <person name="Hunt B.G."/>
            <person name="Goodisman M.A.D."/>
        </authorList>
    </citation>
    <scope>NUCLEOTIDE SEQUENCE [LARGE SCALE GENOMIC DNA]</scope>
    <source>
        <strain evidence="11">232</strain>
        <tissue evidence="11">Head and thorax</tissue>
    </source>
</reference>
<name>A0ABD2CLR1_VESMC</name>
<dbReference type="GO" id="GO:1990539">
    <property type="term" value="P:fructose import across plasma membrane"/>
    <property type="evidence" value="ECO:0007669"/>
    <property type="project" value="UniProtKB-ARBA"/>
</dbReference>
<dbReference type="PRINTS" id="PR00171">
    <property type="entry name" value="SUGRTRNSPORT"/>
</dbReference>
<accession>A0ABD2CLR1</accession>
<dbReference type="Gene3D" id="1.20.1250.20">
    <property type="entry name" value="MFS general substrate transporter like domains"/>
    <property type="match status" value="1"/>
</dbReference>
<evidence type="ECO:0000313" key="12">
    <source>
        <dbReference type="Proteomes" id="UP001607303"/>
    </source>
</evidence>
<evidence type="ECO:0000256" key="9">
    <source>
        <dbReference type="SAM" id="Phobius"/>
    </source>
</evidence>
<dbReference type="PROSITE" id="PS50850">
    <property type="entry name" value="MFS"/>
    <property type="match status" value="1"/>
</dbReference>
<feature type="transmembrane region" description="Helical" evidence="9">
    <location>
        <begin position="109"/>
        <end position="134"/>
    </location>
</feature>
<feature type="transmembrane region" description="Helical" evidence="9">
    <location>
        <begin position="54"/>
        <end position="75"/>
    </location>
</feature>
<keyword evidence="6 9" id="KW-0472">Membrane</keyword>
<keyword evidence="2 8" id="KW-0813">Transport</keyword>
<dbReference type="EMBL" id="JAYRBN010000039">
    <property type="protein sequence ID" value="KAL2745936.1"/>
    <property type="molecule type" value="Genomic_DNA"/>
</dbReference>
<feature type="transmembrane region" description="Helical" evidence="9">
    <location>
        <begin position="169"/>
        <end position="190"/>
    </location>
</feature>
<feature type="transmembrane region" description="Helical" evidence="9">
    <location>
        <begin position="415"/>
        <end position="441"/>
    </location>
</feature>
<keyword evidence="12" id="KW-1185">Reference proteome</keyword>
<comment type="similarity">
    <text evidence="8">Belongs to the major facilitator superfamily. Sugar transporter (TC 2.A.1.1) family.</text>
</comment>
<feature type="transmembrane region" description="Helical" evidence="9">
    <location>
        <begin position="141"/>
        <end position="163"/>
    </location>
</feature>
<dbReference type="GO" id="GO:0005353">
    <property type="term" value="F:fructose transmembrane transporter activity"/>
    <property type="evidence" value="ECO:0007669"/>
    <property type="project" value="UniProtKB-ARBA"/>
</dbReference>
<feature type="transmembrane region" description="Helical" evidence="9">
    <location>
        <begin position="233"/>
        <end position="254"/>
    </location>
</feature>
<gene>
    <name evidence="11" type="ORF">V1477_005854</name>
</gene>
<comment type="subcellular location">
    <subcellularLocation>
        <location evidence="1">Cell membrane</location>
        <topology evidence="1">Multi-pass membrane protein</topology>
    </subcellularLocation>
</comment>
<evidence type="ECO:0000256" key="5">
    <source>
        <dbReference type="ARBA" id="ARBA00022989"/>
    </source>
</evidence>
<dbReference type="InterPro" id="IPR003663">
    <property type="entry name" value="Sugar/inositol_transpt"/>
</dbReference>
<dbReference type="InterPro" id="IPR045263">
    <property type="entry name" value="GLUT"/>
</dbReference>
<sequence>MTEENQDLIYDFTQSIIESDVSALCIDVSKTTPVTGESKITKKENEIDPGSGRWTTLLVLAGATCCLGSALPAGYSLGVLNNPAELIQNFCNESIIERYDIQFTHNELMILWATIVSIFLIGGVTGSLIASWLADRFGRKGALMIGNIFGILGAILFLLVPALNSVELLLAGRLIVGLSGGLATSLLPMYMTEIAPLKLRGAVGVLCQLGITSGVFLGQIAGLDTVLGTKESWHIMLAACSLLCATALLLTFALPESPKYLYIIKEQQSKALKELSRLRNMDIMLLQNEVAGLQHEFVTKSSTDNWTIGRILKEPTLRLPLLLVCSLQFGQQLTGISAVFYYSSSIFKDAGLGSTGSQYATLGTGFANIAMAVVSVPVMSLFHRRIVLLSSCYLCIGCLIILCTSIALIHTVSFMPWVCIVTVIVYVIFYGIGLGPIPFFIGSELFDVGPRPVAMSLGSVCNWGGNFIVGMLFPTMQELLGPYTFLIFTGCIILLAQFVGFYLPETRGKSTMEVAASITQGLKSRPNAKPAT</sequence>
<dbReference type="PROSITE" id="PS00217">
    <property type="entry name" value="SUGAR_TRANSPORT_2"/>
    <property type="match status" value="1"/>
</dbReference>
<evidence type="ECO:0000256" key="4">
    <source>
        <dbReference type="ARBA" id="ARBA00022692"/>
    </source>
</evidence>
<keyword evidence="4 9" id="KW-0812">Transmembrane</keyword>
<evidence type="ECO:0000256" key="2">
    <source>
        <dbReference type="ARBA" id="ARBA00022448"/>
    </source>
</evidence>
<dbReference type="PANTHER" id="PTHR23503">
    <property type="entry name" value="SOLUTE CARRIER FAMILY 2"/>
    <property type="match status" value="1"/>
</dbReference>
<evidence type="ECO:0000256" key="8">
    <source>
        <dbReference type="RuleBase" id="RU003346"/>
    </source>
</evidence>
<dbReference type="Pfam" id="PF00083">
    <property type="entry name" value="Sugar_tr"/>
    <property type="match status" value="1"/>
</dbReference>
<dbReference type="SUPFAM" id="SSF103473">
    <property type="entry name" value="MFS general substrate transporter"/>
    <property type="match status" value="1"/>
</dbReference>